<dbReference type="AlphaFoldDB" id="A0A5E4MSX1"/>
<dbReference type="PROSITE" id="PS51012">
    <property type="entry name" value="ABC_TM2"/>
    <property type="match status" value="1"/>
</dbReference>
<evidence type="ECO:0000256" key="2">
    <source>
        <dbReference type="ARBA" id="ARBA00022692"/>
    </source>
</evidence>
<dbReference type="GO" id="GO:0005524">
    <property type="term" value="F:ATP binding"/>
    <property type="evidence" value="ECO:0007669"/>
    <property type="project" value="UniProtKB-KW"/>
</dbReference>
<evidence type="ECO:0000256" key="7">
    <source>
        <dbReference type="SAM" id="Phobius"/>
    </source>
</evidence>
<evidence type="ECO:0000256" key="1">
    <source>
        <dbReference type="ARBA" id="ARBA00004141"/>
    </source>
</evidence>
<dbReference type="InterPro" id="IPR003439">
    <property type="entry name" value="ABC_transporter-like_ATP-bd"/>
</dbReference>
<keyword evidence="10" id="KW-0378">Hydrolase</keyword>
<dbReference type="SUPFAM" id="SSF52540">
    <property type="entry name" value="P-loop containing nucleoside triphosphate hydrolases"/>
    <property type="match status" value="1"/>
</dbReference>
<dbReference type="Pfam" id="PF12698">
    <property type="entry name" value="ABC2_membrane_3"/>
    <property type="match status" value="1"/>
</dbReference>
<dbReference type="SMART" id="SM00382">
    <property type="entry name" value="AAA"/>
    <property type="match status" value="1"/>
</dbReference>
<dbReference type="PANTHER" id="PTHR43038">
    <property type="entry name" value="ATP-BINDING CASSETTE, SUB-FAMILY H, MEMBER 1"/>
    <property type="match status" value="1"/>
</dbReference>
<dbReference type="InterPro" id="IPR013525">
    <property type="entry name" value="ABC2_TM"/>
</dbReference>
<keyword evidence="11" id="KW-1185">Reference proteome</keyword>
<name>A0A5E4MSX1_9HEMI</name>
<dbReference type="GO" id="GO:0140359">
    <property type="term" value="F:ABC-type transporter activity"/>
    <property type="evidence" value="ECO:0007669"/>
    <property type="project" value="InterPro"/>
</dbReference>
<feature type="domain" description="ABC transmembrane type-2" evidence="9">
    <location>
        <begin position="494"/>
        <end position="726"/>
    </location>
</feature>
<evidence type="ECO:0000313" key="11">
    <source>
        <dbReference type="Proteomes" id="UP000325440"/>
    </source>
</evidence>
<dbReference type="InterPro" id="IPR027417">
    <property type="entry name" value="P-loop_NTPase"/>
</dbReference>
<keyword evidence="3" id="KW-0547">Nucleotide-binding</keyword>
<gene>
    <name evidence="10" type="ORF">CINCED_3A002860</name>
</gene>
<dbReference type="InterPro" id="IPR017871">
    <property type="entry name" value="ABC_transporter-like_CS"/>
</dbReference>
<dbReference type="GO" id="GO:0016020">
    <property type="term" value="C:membrane"/>
    <property type="evidence" value="ECO:0007669"/>
    <property type="project" value="UniProtKB-SubCell"/>
</dbReference>
<protein>
    <submittedName>
        <fullName evidence="10">ABC transporter-like,P-loop containing nucleoside triphosphate hydrolase,AAA+ ATPase domain,ABC</fullName>
    </submittedName>
</protein>
<dbReference type="PROSITE" id="PS00211">
    <property type="entry name" value="ABC_TRANSPORTER_1"/>
    <property type="match status" value="1"/>
</dbReference>
<organism evidence="10 11">
    <name type="scientific">Cinara cedri</name>
    <dbReference type="NCBI Taxonomy" id="506608"/>
    <lineage>
        <taxon>Eukaryota</taxon>
        <taxon>Metazoa</taxon>
        <taxon>Ecdysozoa</taxon>
        <taxon>Arthropoda</taxon>
        <taxon>Hexapoda</taxon>
        <taxon>Insecta</taxon>
        <taxon>Pterygota</taxon>
        <taxon>Neoptera</taxon>
        <taxon>Paraneoptera</taxon>
        <taxon>Hemiptera</taxon>
        <taxon>Sternorrhyncha</taxon>
        <taxon>Aphidomorpha</taxon>
        <taxon>Aphidoidea</taxon>
        <taxon>Aphididae</taxon>
        <taxon>Lachninae</taxon>
        <taxon>Cinara</taxon>
    </lineage>
</organism>
<dbReference type="OrthoDB" id="10255969at2759"/>
<evidence type="ECO:0000256" key="6">
    <source>
        <dbReference type="ARBA" id="ARBA00023136"/>
    </source>
</evidence>
<keyword evidence="4" id="KW-0067">ATP-binding</keyword>
<evidence type="ECO:0000259" key="9">
    <source>
        <dbReference type="PROSITE" id="PS51012"/>
    </source>
</evidence>
<dbReference type="PANTHER" id="PTHR43038:SF3">
    <property type="entry name" value="ABC TRANSPORTER G FAMILY MEMBER 20 ISOFORM X1"/>
    <property type="match status" value="1"/>
</dbReference>
<evidence type="ECO:0000256" key="5">
    <source>
        <dbReference type="ARBA" id="ARBA00022989"/>
    </source>
</evidence>
<evidence type="ECO:0000256" key="3">
    <source>
        <dbReference type="ARBA" id="ARBA00022741"/>
    </source>
</evidence>
<feature type="domain" description="ABC transporter" evidence="8">
    <location>
        <begin position="52"/>
        <end position="273"/>
    </location>
</feature>
<dbReference type="CDD" id="cd03230">
    <property type="entry name" value="ABC_DR_subfamily_A"/>
    <property type="match status" value="1"/>
</dbReference>
<keyword evidence="6 7" id="KW-0472">Membrane</keyword>
<dbReference type="GO" id="GO:0016887">
    <property type="term" value="F:ATP hydrolysis activity"/>
    <property type="evidence" value="ECO:0007669"/>
    <property type="project" value="InterPro"/>
</dbReference>
<comment type="subcellular location">
    <subcellularLocation>
        <location evidence="1">Membrane</location>
        <topology evidence="1">Multi-pass membrane protein</topology>
    </subcellularLocation>
</comment>
<evidence type="ECO:0000313" key="10">
    <source>
        <dbReference type="EMBL" id="VVC34715.1"/>
    </source>
</evidence>
<dbReference type="Pfam" id="PF00005">
    <property type="entry name" value="ABC_tran"/>
    <property type="match status" value="1"/>
</dbReference>
<evidence type="ECO:0000259" key="8">
    <source>
        <dbReference type="PROSITE" id="PS50893"/>
    </source>
</evidence>
<feature type="transmembrane region" description="Helical" evidence="7">
    <location>
        <begin position="701"/>
        <end position="723"/>
    </location>
</feature>
<feature type="transmembrane region" description="Helical" evidence="7">
    <location>
        <begin position="642"/>
        <end position="661"/>
    </location>
</feature>
<accession>A0A5E4MSX1</accession>
<sequence>MTTSRGAKGVAGSGENNRADAVAVATVDAVAATSVPAATTAVAAFSRPSSAVVVRSAYKQYGQTAILKDLNLTIPDGKIYGLLGPSGCGKTTLLSCIVGRLRLDSGEIKLKGKHISDIGYMPQELALHNELSIKETFTYYGYIFNLSDDVIEKRGRELKELLKLPSYSLSLNEISGGQQRRVSLAVAMLHDPKLLILDEPTVGLDPLISQSIWELLLDLTANEGKTVIITTHYIEEAKQSQMIGLMRKGTLLSEASPTELLTSCNCSYLEEAFLKICQNHVAKTNSFKIPVKQPTRRFSYARDLPPPPLLNNKLFTFGRFKAQVCKNMYLLRRNIPFTLFVIFLPLIQTVLFNIACGHDPKHLSLGILNEEFVGNSGKCSLTQTKNCFLDENVSVSCLVLERLKEKTFELVEYTNEEDGKYAVKENKVWGFIHFSKNFSDNLAIRFNDATDISDENGTDISDSMFDKGTIHAWVDNTNKYMYDMIKKEVFESYTDVVDSLFNKCNKSEKLGNIPIRLLEPVYGNKKPSFIHYASPAIIALCAFYLPAIYTGATIISEKEGGVIERVVLSGMNFIEIAFAQVLVQMIFIIIQTTLVMIVMFLVFDNPFVGDIFPSFTLLTLIGSGGMCFGFFTAIVCRTQTEASFLGIGTNFLLKFLCGLMWPTEGIHYLLRSVSVYMPLTMSTESLRSLTAKGLGLEHPSVYLGFVSIFSWILVFSLASFIMLKLKRDVWTKS</sequence>
<dbReference type="InterPro" id="IPR047817">
    <property type="entry name" value="ABC2_TM_bact-type"/>
</dbReference>
<dbReference type="PROSITE" id="PS50893">
    <property type="entry name" value="ABC_TRANSPORTER_2"/>
    <property type="match status" value="1"/>
</dbReference>
<proteinExistence type="predicted"/>
<reference evidence="10 11" key="1">
    <citation type="submission" date="2019-08" db="EMBL/GenBank/DDBJ databases">
        <authorList>
            <person name="Alioto T."/>
            <person name="Alioto T."/>
            <person name="Gomez Garrido J."/>
        </authorList>
    </citation>
    <scope>NUCLEOTIDE SEQUENCE [LARGE SCALE GENOMIC DNA]</scope>
</reference>
<keyword evidence="2 7" id="KW-0812">Transmembrane</keyword>
<dbReference type="InterPro" id="IPR003593">
    <property type="entry name" value="AAA+_ATPase"/>
</dbReference>
<feature type="transmembrane region" description="Helical" evidence="7">
    <location>
        <begin position="615"/>
        <end position="635"/>
    </location>
</feature>
<feature type="transmembrane region" description="Helical" evidence="7">
    <location>
        <begin position="532"/>
        <end position="555"/>
    </location>
</feature>
<evidence type="ECO:0000256" key="4">
    <source>
        <dbReference type="ARBA" id="ARBA00022840"/>
    </source>
</evidence>
<dbReference type="Gene3D" id="3.40.50.300">
    <property type="entry name" value="P-loop containing nucleotide triphosphate hydrolases"/>
    <property type="match status" value="1"/>
</dbReference>
<keyword evidence="5 7" id="KW-1133">Transmembrane helix</keyword>
<dbReference type="Proteomes" id="UP000325440">
    <property type="component" value="Unassembled WGS sequence"/>
</dbReference>
<feature type="transmembrane region" description="Helical" evidence="7">
    <location>
        <begin position="576"/>
        <end position="603"/>
    </location>
</feature>
<dbReference type="EMBL" id="CABPRJ010001009">
    <property type="protein sequence ID" value="VVC34715.1"/>
    <property type="molecule type" value="Genomic_DNA"/>
</dbReference>